<accession>U2TL84</accession>
<feature type="region of interest" description="Disordered" evidence="1">
    <location>
        <begin position="1"/>
        <end position="31"/>
    </location>
</feature>
<feature type="region of interest" description="Disordered" evidence="1">
    <location>
        <begin position="276"/>
        <end position="306"/>
    </location>
</feature>
<evidence type="ECO:0000313" key="3">
    <source>
        <dbReference type="Proteomes" id="UP000016638"/>
    </source>
</evidence>
<feature type="region of interest" description="Disordered" evidence="1">
    <location>
        <begin position="72"/>
        <end position="102"/>
    </location>
</feature>
<organism evidence="2 3">
    <name type="scientific">Olsenella profusa F0195</name>
    <dbReference type="NCBI Taxonomy" id="1125712"/>
    <lineage>
        <taxon>Bacteria</taxon>
        <taxon>Bacillati</taxon>
        <taxon>Actinomycetota</taxon>
        <taxon>Coriobacteriia</taxon>
        <taxon>Coriobacteriales</taxon>
        <taxon>Atopobiaceae</taxon>
        <taxon>Olsenella</taxon>
    </lineage>
</organism>
<dbReference type="Proteomes" id="UP000016638">
    <property type="component" value="Unassembled WGS sequence"/>
</dbReference>
<dbReference type="EMBL" id="AWEZ01000061">
    <property type="protein sequence ID" value="ERL06938.1"/>
    <property type="molecule type" value="Genomic_DNA"/>
</dbReference>
<protein>
    <submittedName>
        <fullName evidence="2">Uncharacterized protein</fullName>
    </submittedName>
</protein>
<dbReference type="eggNOG" id="ENOG5033EA8">
    <property type="taxonomic scope" value="Bacteria"/>
</dbReference>
<gene>
    <name evidence="2" type="ORF">HMPREF1316_0942</name>
</gene>
<dbReference type="AlphaFoldDB" id="U2TL84"/>
<reference evidence="2 3" key="1">
    <citation type="submission" date="2013-08" db="EMBL/GenBank/DDBJ databases">
        <authorList>
            <person name="Durkin A.S."/>
            <person name="Haft D.R."/>
            <person name="McCorrison J."/>
            <person name="Torralba M."/>
            <person name="Gillis M."/>
            <person name="Haft D.H."/>
            <person name="Methe B."/>
            <person name="Sutton G."/>
            <person name="Nelson K.E."/>
        </authorList>
    </citation>
    <scope>NUCLEOTIDE SEQUENCE [LARGE SCALE GENOMIC DNA]</scope>
    <source>
        <strain evidence="2 3">F0195</strain>
    </source>
</reference>
<name>U2TL84_9ACTN</name>
<sequence>MGGQGRGGRASRRPPRGLRPSLPRSGGRGLQCPAWAHRLSRAVSQVPGVSSALAFGGLCEEPRCRGAARALRARRQRGHRPPRRRALARSGGGAEEWGERSDDLSWAGPLGEPWRRVCDSMRQLKEAEAAEYERKIRLVEEYAAKSSTFYVGAASVVDDAQKDSNGIMQDLPEGEDGDQAELYHLWWDKDPEKRARARKWISERIRKEHPDWTDKQISDYLEKLSDEGCGYVADINTLMQEYSIPDLRTKFGIPDEVPDECVKDWLLLDYYASQDNHNPGPNGGDEMDPNEDPSSTQGRGTSPGDRKYRFTRWLKTYGITVHMSQSKSVKGSFGVVAIALTLLVGKITHRHVVLRISPLYMYDCETGEKYPNPEGSHAVTVLGVDDKGRIIVSSWGKRYYVDPQDYGPDDTIAYETVDYE</sequence>
<comment type="caution">
    <text evidence="2">The sequence shown here is derived from an EMBL/GenBank/DDBJ whole genome shotgun (WGS) entry which is preliminary data.</text>
</comment>
<evidence type="ECO:0000313" key="2">
    <source>
        <dbReference type="EMBL" id="ERL06938.1"/>
    </source>
</evidence>
<proteinExistence type="predicted"/>
<dbReference type="STRING" id="1125712.HMPREF1316_0942"/>
<evidence type="ECO:0000256" key="1">
    <source>
        <dbReference type="SAM" id="MobiDB-lite"/>
    </source>
</evidence>
<feature type="compositionally biased region" description="Basic residues" evidence="1">
    <location>
        <begin position="72"/>
        <end position="87"/>
    </location>
</feature>
<keyword evidence="3" id="KW-1185">Reference proteome</keyword>
<dbReference type="PATRIC" id="fig|1125712.3.peg.1784"/>